<gene>
    <name evidence="1" type="ORF">HYFRA_00010988</name>
</gene>
<dbReference type="AlphaFoldDB" id="A0A9N9L292"/>
<protein>
    <recommendedName>
        <fullName evidence="3">YjgF-like protein</fullName>
    </recommendedName>
</protein>
<dbReference type="Gene3D" id="3.30.1330.40">
    <property type="entry name" value="RutC-like"/>
    <property type="match status" value="2"/>
</dbReference>
<dbReference type="PANTHER" id="PTHR11803:SF42">
    <property type="entry name" value="MMF1"/>
    <property type="match status" value="1"/>
</dbReference>
<comment type="caution">
    <text evidence="1">The sequence shown here is derived from an EMBL/GenBank/DDBJ whole genome shotgun (WGS) entry which is preliminary data.</text>
</comment>
<dbReference type="OrthoDB" id="309640at2759"/>
<name>A0A9N9L292_9HELO</name>
<dbReference type="GO" id="GO:0005739">
    <property type="term" value="C:mitochondrion"/>
    <property type="evidence" value="ECO:0007669"/>
    <property type="project" value="TreeGrafter"/>
</dbReference>
<dbReference type="EMBL" id="CAJVRL010000065">
    <property type="protein sequence ID" value="CAG8955722.1"/>
    <property type="molecule type" value="Genomic_DNA"/>
</dbReference>
<dbReference type="InterPro" id="IPR006175">
    <property type="entry name" value="YjgF/YER057c/UK114"/>
</dbReference>
<evidence type="ECO:0000313" key="1">
    <source>
        <dbReference type="EMBL" id="CAG8955722.1"/>
    </source>
</evidence>
<accession>A0A9N9L292</accession>
<dbReference type="Pfam" id="PF01042">
    <property type="entry name" value="Ribonuc_L-PSP"/>
    <property type="match status" value="2"/>
</dbReference>
<keyword evidence="2" id="KW-1185">Reference proteome</keyword>
<dbReference type="Proteomes" id="UP000696280">
    <property type="component" value="Unassembled WGS sequence"/>
</dbReference>
<dbReference type="InterPro" id="IPR035959">
    <property type="entry name" value="RutC-like_sf"/>
</dbReference>
<dbReference type="PANTHER" id="PTHR11803">
    <property type="entry name" value="2-IMINOBUTANOATE/2-IMINOPROPANOATE DEAMINASE RIDA"/>
    <property type="match status" value="1"/>
</dbReference>
<dbReference type="GO" id="GO:0019239">
    <property type="term" value="F:deaminase activity"/>
    <property type="evidence" value="ECO:0007669"/>
    <property type="project" value="TreeGrafter"/>
</dbReference>
<evidence type="ECO:0000313" key="2">
    <source>
        <dbReference type="Proteomes" id="UP000696280"/>
    </source>
</evidence>
<reference evidence="1" key="1">
    <citation type="submission" date="2021-07" db="EMBL/GenBank/DDBJ databases">
        <authorList>
            <person name="Durling M."/>
        </authorList>
    </citation>
    <scope>NUCLEOTIDE SEQUENCE</scope>
</reference>
<dbReference type="CDD" id="cd00448">
    <property type="entry name" value="YjgF_YER057c_UK114_family"/>
    <property type="match status" value="1"/>
</dbReference>
<proteinExistence type="predicted"/>
<sequence length="166" mass="17980">MVQKEAVLTDKAPAPLAFFSQAIKCQGMVYCSGSIGVDPATGKIVETGIQGRTTPPIQEQILKNLAAVLEAAGSSIDNCVKGILSHPFTSSSLPPLLYPLPPFKRHEIPTHKIKVNVFITKMENFAAMNEVYAKVFTKDPKPVRTCVAVFELPLGTDVEIECVAHM</sequence>
<dbReference type="GO" id="GO:0005829">
    <property type="term" value="C:cytosol"/>
    <property type="evidence" value="ECO:0007669"/>
    <property type="project" value="TreeGrafter"/>
</dbReference>
<evidence type="ECO:0008006" key="3">
    <source>
        <dbReference type="Google" id="ProtNLM"/>
    </source>
</evidence>
<organism evidence="1 2">
    <name type="scientific">Hymenoscyphus fraxineus</name>
    <dbReference type="NCBI Taxonomy" id="746836"/>
    <lineage>
        <taxon>Eukaryota</taxon>
        <taxon>Fungi</taxon>
        <taxon>Dikarya</taxon>
        <taxon>Ascomycota</taxon>
        <taxon>Pezizomycotina</taxon>
        <taxon>Leotiomycetes</taxon>
        <taxon>Helotiales</taxon>
        <taxon>Helotiaceae</taxon>
        <taxon>Hymenoscyphus</taxon>
    </lineage>
</organism>
<dbReference type="SUPFAM" id="SSF55298">
    <property type="entry name" value="YjgF-like"/>
    <property type="match status" value="2"/>
</dbReference>